<protein>
    <recommendedName>
        <fullName evidence="23">TIR domain-containing adapter molecule 2</fullName>
    </recommendedName>
    <alternativeName>
        <fullName evidence="24">TRIF-related adapter molecule</fullName>
    </alternativeName>
</protein>
<keyword evidence="11" id="KW-0399">Innate immunity</keyword>
<keyword evidence="16" id="KW-0333">Golgi apparatus</keyword>
<dbReference type="GO" id="GO:0006954">
    <property type="term" value="P:inflammatory response"/>
    <property type="evidence" value="ECO:0007669"/>
    <property type="project" value="UniProtKB-KW"/>
</dbReference>
<evidence type="ECO:0000256" key="22">
    <source>
        <dbReference type="ARBA" id="ARBA00063028"/>
    </source>
</evidence>
<dbReference type="GO" id="GO:0006897">
    <property type="term" value="P:endocytosis"/>
    <property type="evidence" value="ECO:0007669"/>
    <property type="project" value="UniProtKB-ARBA"/>
</dbReference>
<dbReference type="GO" id="GO:2000494">
    <property type="term" value="P:positive regulation of interleukin-18-mediated signaling pathway"/>
    <property type="evidence" value="ECO:0007669"/>
    <property type="project" value="UniProtKB-ARBA"/>
</dbReference>
<keyword evidence="15" id="KW-0391">Immunity</keyword>
<keyword evidence="13" id="KW-0967">Endosome</keyword>
<evidence type="ECO:0000256" key="6">
    <source>
        <dbReference type="ARBA" id="ARBA00004555"/>
    </source>
</evidence>
<keyword evidence="28" id="KW-1185">Reference proteome</keyword>
<comment type="subunit">
    <text evidence="22">Homodimer. Interacts with TLR4, TICAM1, IRF3 and IRF7 in response to LPS. Interacts with IL1R1, IL1RAP, IRAK2, IRAK3 and TRAF6. Interacts with protein kinase-inactive mutants of IRAK1 and IRAK4. Isoform 1 interacts with isoform 2; the interaction occurs in late endosomes and disrupts the interaction between isoform 1 and TICAM1. Interacts with MYD88; the interaction decreases after IL-18 stimulation in a time-dependent manner. Interacts with IL18R1 and IL18RAP. Interacts with TLR2. Interacts with RAB11FIP2.</text>
</comment>
<feature type="compositionally biased region" description="Polar residues" evidence="25">
    <location>
        <begin position="15"/>
        <end position="25"/>
    </location>
</feature>
<accession>A0A7M4FDA7</accession>
<dbReference type="InterPro" id="IPR046946">
    <property type="entry name" value="TCAM1/2"/>
</dbReference>
<gene>
    <name evidence="27" type="primary">TICAM2</name>
</gene>
<dbReference type="InterPro" id="IPR035897">
    <property type="entry name" value="Toll_tir_struct_dom_sf"/>
</dbReference>
<feature type="domain" description="TIR" evidence="26">
    <location>
        <begin position="63"/>
        <end position="196"/>
    </location>
</feature>
<keyword evidence="12" id="KW-0519">Myristate</keyword>
<dbReference type="GO" id="GO:0005769">
    <property type="term" value="C:early endosome"/>
    <property type="evidence" value="ECO:0007669"/>
    <property type="project" value="UniProtKB-SubCell"/>
</dbReference>
<dbReference type="GO" id="GO:0005783">
    <property type="term" value="C:endoplasmic reticulum"/>
    <property type="evidence" value="ECO:0007669"/>
    <property type="project" value="UniProtKB-SubCell"/>
</dbReference>
<evidence type="ECO:0000256" key="18">
    <source>
        <dbReference type="ARBA" id="ARBA00023198"/>
    </source>
</evidence>
<keyword evidence="14" id="KW-0256">Endoplasmic reticulum</keyword>
<evidence type="ECO:0000256" key="25">
    <source>
        <dbReference type="SAM" id="MobiDB-lite"/>
    </source>
</evidence>
<evidence type="ECO:0000256" key="23">
    <source>
        <dbReference type="ARBA" id="ARBA00072691"/>
    </source>
</evidence>
<evidence type="ECO:0000313" key="27">
    <source>
        <dbReference type="Ensembl" id="ENSCPRP00005022279.1"/>
    </source>
</evidence>
<dbReference type="GO" id="GO:0071651">
    <property type="term" value="P:positive regulation of chemokine (C-C motif) ligand 5 production"/>
    <property type="evidence" value="ECO:0007669"/>
    <property type="project" value="UniProtKB-ARBA"/>
</dbReference>
<evidence type="ECO:0000256" key="16">
    <source>
        <dbReference type="ARBA" id="ARBA00023034"/>
    </source>
</evidence>
<evidence type="ECO:0000256" key="14">
    <source>
        <dbReference type="ARBA" id="ARBA00022824"/>
    </source>
</evidence>
<evidence type="ECO:0000256" key="24">
    <source>
        <dbReference type="ARBA" id="ARBA00080195"/>
    </source>
</evidence>
<dbReference type="AlphaFoldDB" id="A0A7M4FDA7"/>
<dbReference type="Pfam" id="PF13676">
    <property type="entry name" value="TIR_2"/>
    <property type="match status" value="1"/>
</dbReference>
<dbReference type="PANTHER" id="PTHR47230">
    <property type="entry name" value="TIR DOMAIN-CONTAINING ADAPTER MOLECULE 1"/>
    <property type="match status" value="1"/>
</dbReference>
<dbReference type="GeneTree" id="ENSGT00940000165590"/>
<dbReference type="PROSITE" id="PS50104">
    <property type="entry name" value="TIR"/>
    <property type="match status" value="1"/>
</dbReference>
<dbReference type="GO" id="GO:0043123">
    <property type="term" value="P:positive regulation of canonical NF-kappaB signal transduction"/>
    <property type="evidence" value="ECO:0007669"/>
    <property type="project" value="TreeGrafter"/>
</dbReference>
<dbReference type="GO" id="GO:0035591">
    <property type="term" value="F:signaling adaptor activity"/>
    <property type="evidence" value="ECO:0007669"/>
    <property type="project" value="TreeGrafter"/>
</dbReference>
<reference evidence="27" key="2">
    <citation type="submission" date="2025-09" db="UniProtKB">
        <authorList>
            <consortium name="Ensembl"/>
        </authorList>
    </citation>
    <scope>IDENTIFICATION</scope>
</reference>
<comment type="function">
    <text evidence="21">Functions as a sorting adapter in different signaling pathways to facilitate downstream signaling leading to type I interferon induction. In TLR4 signaling, physically bridges TLR4 and TICAM1 and functionally transmits signal to TICAM1 in early endosomes after endocytosis of TLR4. In TLR2 signaling, physically bridges TLR2 and MYD88 and is required for the TLR2-dependent movement of MYD88 to endosomes following ligand engagement. Involved in IL-18 signaling and is proposed to function as a sorting adapter for MYD88 in IL-18 signaling during adaptive immune response. Forms a complex with RAB11FIP2 that is recruited to the phagosomes to promote the activation of the actin-regulatory GTPases RAC1 and CDC42 and subsequent phagocytosis of Gram-negative bacteria.</text>
</comment>
<dbReference type="FunFam" id="3.40.50.10140:FF:000014">
    <property type="entry name" value="TIR domain-containing adapter molecule 2"/>
    <property type="match status" value="1"/>
</dbReference>
<evidence type="ECO:0000256" key="1">
    <source>
        <dbReference type="ARBA" id="ARBA00004231"/>
    </source>
</evidence>
<keyword evidence="17" id="KW-0472">Membrane</keyword>
<evidence type="ECO:0000256" key="8">
    <source>
        <dbReference type="ARBA" id="ARBA00022475"/>
    </source>
</evidence>
<keyword evidence="10" id="KW-0597">Phosphoprotein</keyword>
<dbReference type="GO" id="GO:0045087">
    <property type="term" value="P:innate immune response"/>
    <property type="evidence" value="ECO:0007669"/>
    <property type="project" value="UniProtKB-KW"/>
</dbReference>
<evidence type="ECO:0000256" key="20">
    <source>
        <dbReference type="ARBA" id="ARBA00023288"/>
    </source>
</evidence>
<evidence type="ECO:0000256" key="13">
    <source>
        <dbReference type="ARBA" id="ARBA00022753"/>
    </source>
</evidence>
<reference evidence="27" key="1">
    <citation type="submission" date="2025-08" db="UniProtKB">
        <authorList>
            <consortium name="Ensembl"/>
        </authorList>
    </citation>
    <scope>IDENTIFICATION</scope>
</reference>
<dbReference type="InterPro" id="IPR000157">
    <property type="entry name" value="TIR_dom"/>
</dbReference>
<dbReference type="GO" id="GO:0032481">
    <property type="term" value="P:positive regulation of type I interferon production"/>
    <property type="evidence" value="ECO:0007669"/>
    <property type="project" value="TreeGrafter"/>
</dbReference>
<dbReference type="GO" id="GO:0035666">
    <property type="term" value="P:TRIF-dependent toll-like receptor signaling pathway"/>
    <property type="evidence" value="ECO:0007669"/>
    <property type="project" value="InterPro"/>
</dbReference>
<keyword evidence="19" id="KW-0966">Cell projection</keyword>
<dbReference type="GO" id="GO:0005770">
    <property type="term" value="C:late endosome"/>
    <property type="evidence" value="ECO:0007669"/>
    <property type="project" value="UniProtKB-SubCell"/>
</dbReference>
<keyword evidence="20" id="KW-0449">Lipoprotein</keyword>
<proteinExistence type="predicted"/>
<evidence type="ECO:0000256" key="11">
    <source>
        <dbReference type="ARBA" id="ARBA00022588"/>
    </source>
</evidence>
<dbReference type="Ensembl" id="ENSCPRT00005026061.1">
    <property type="protein sequence ID" value="ENSCPRP00005022279.1"/>
    <property type="gene ID" value="ENSCPRG00005015541.1"/>
</dbReference>
<evidence type="ECO:0000259" key="26">
    <source>
        <dbReference type="PROSITE" id="PS50104"/>
    </source>
</evidence>
<evidence type="ECO:0000256" key="10">
    <source>
        <dbReference type="ARBA" id="ARBA00022553"/>
    </source>
</evidence>
<dbReference type="OMA" id="YCIKPGI"/>
<dbReference type="SUPFAM" id="SSF52200">
    <property type="entry name" value="Toll/Interleukin receptor TIR domain"/>
    <property type="match status" value="1"/>
</dbReference>
<keyword evidence="9" id="KW-0963">Cytoplasm</keyword>
<dbReference type="GO" id="GO:0005794">
    <property type="term" value="C:Golgi apparatus"/>
    <property type="evidence" value="ECO:0007669"/>
    <property type="project" value="UniProtKB-SubCell"/>
</dbReference>
<evidence type="ECO:0000256" key="17">
    <source>
        <dbReference type="ARBA" id="ARBA00023136"/>
    </source>
</evidence>
<name>A0A7M4FDA7_CROPO</name>
<evidence type="ECO:0000256" key="12">
    <source>
        <dbReference type="ARBA" id="ARBA00022707"/>
    </source>
</evidence>
<evidence type="ECO:0000256" key="4">
    <source>
        <dbReference type="ARBA" id="ARBA00004412"/>
    </source>
</evidence>
<keyword evidence="18" id="KW-0395">Inflammatory response</keyword>
<evidence type="ECO:0000256" key="15">
    <source>
        <dbReference type="ARBA" id="ARBA00022859"/>
    </source>
</evidence>
<dbReference type="Gene3D" id="3.40.50.10140">
    <property type="entry name" value="Toll/interleukin-1 receptor homology (TIR) domain"/>
    <property type="match status" value="1"/>
</dbReference>
<comment type="subcellular location">
    <subcellularLocation>
        <location evidence="2">Cell membrane</location>
    </subcellularLocation>
    <subcellularLocation>
        <location evidence="1">Cell projection</location>
        <location evidence="1">Phagocytic cup</location>
    </subcellularLocation>
    <subcellularLocation>
        <location evidence="5">Cytoplasm</location>
    </subcellularLocation>
    <subcellularLocation>
        <location evidence="4">Early endosome</location>
    </subcellularLocation>
    <subcellularLocation>
        <location evidence="3">Endoplasmic reticulum</location>
    </subcellularLocation>
    <subcellularLocation>
        <location evidence="6">Golgi apparatus</location>
    </subcellularLocation>
    <subcellularLocation>
        <location evidence="7">Late endosome</location>
    </subcellularLocation>
</comment>
<evidence type="ECO:0000256" key="5">
    <source>
        <dbReference type="ARBA" id="ARBA00004496"/>
    </source>
</evidence>
<dbReference type="GO" id="GO:0001891">
    <property type="term" value="C:phagocytic cup"/>
    <property type="evidence" value="ECO:0007669"/>
    <property type="project" value="UniProtKB-SubCell"/>
</dbReference>
<evidence type="ECO:0000256" key="3">
    <source>
        <dbReference type="ARBA" id="ARBA00004240"/>
    </source>
</evidence>
<dbReference type="PANTHER" id="PTHR47230:SF2">
    <property type="entry name" value="TIR DOMAIN-CONTAINING ADAPTER MOLECULE 2"/>
    <property type="match status" value="1"/>
</dbReference>
<keyword evidence="8" id="KW-1003">Cell membrane</keyword>
<sequence>MGSTNSRQNPPPPSDNTYEGNNVDTCQRDSKQNYELYDLSVEIEEPSTTASEIPNNDEDPEDVFYKFVILHAEKDIDEAIRVQHLLQNKFCVKPGIIFAEMPCGRHVLENLKDAVNGSAWTIILLTENFLSEAWVEFQSYTSLINALNKQHKYNSVIPVRPLNNPLPREKTPLVLQTINALEENSPAFAKQVQKLFQESKYRQQQAIWKTEKMKERH</sequence>
<dbReference type="Proteomes" id="UP000594220">
    <property type="component" value="Unplaced"/>
</dbReference>
<feature type="region of interest" description="Disordered" evidence="25">
    <location>
        <begin position="1"/>
        <end position="25"/>
    </location>
</feature>
<evidence type="ECO:0000256" key="21">
    <source>
        <dbReference type="ARBA" id="ARBA00056963"/>
    </source>
</evidence>
<organism evidence="27 28">
    <name type="scientific">Crocodylus porosus</name>
    <name type="common">Saltwater crocodile</name>
    <name type="synonym">Estuarine crocodile</name>
    <dbReference type="NCBI Taxonomy" id="8502"/>
    <lineage>
        <taxon>Eukaryota</taxon>
        <taxon>Metazoa</taxon>
        <taxon>Chordata</taxon>
        <taxon>Craniata</taxon>
        <taxon>Vertebrata</taxon>
        <taxon>Euteleostomi</taxon>
        <taxon>Archelosauria</taxon>
        <taxon>Archosauria</taxon>
        <taxon>Crocodylia</taxon>
        <taxon>Longirostres</taxon>
        <taxon>Crocodylidae</taxon>
        <taxon>Crocodylus</taxon>
    </lineage>
</organism>
<evidence type="ECO:0000256" key="19">
    <source>
        <dbReference type="ARBA" id="ARBA00023273"/>
    </source>
</evidence>
<evidence type="ECO:0000313" key="28">
    <source>
        <dbReference type="Proteomes" id="UP000594220"/>
    </source>
</evidence>
<evidence type="ECO:0000256" key="7">
    <source>
        <dbReference type="ARBA" id="ARBA00004603"/>
    </source>
</evidence>
<evidence type="ECO:0000256" key="9">
    <source>
        <dbReference type="ARBA" id="ARBA00022490"/>
    </source>
</evidence>
<evidence type="ECO:0000256" key="2">
    <source>
        <dbReference type="ARBA" id="ARBA00004236"/>
    </source>
</evidence>